<dbReference type="CDD" id="cd03811">
    <property type="entry name" value="GT4_GT28_WabH-like"/>
    <property type="match status" value="1"/>
</dbReference>
<evidence type="ECO:0000313" key="3">
    <source>
        <dbReference type="Proteomes" id="UP000548632"/>
    </source>
</evidence>
<dbReference type="Gene3D" id="3.40.50.2000">
    <property type="entry name" value="Glycogen Phosphorylase B"/>
    <property type="match status" value="2"/>
</dbReference>
<dbReference type="SUPFAM" id="SSF53756">
    <property type="entry name" value="UDP-Glycosyltransferase/glycogen phosphorylase"/>
    <property type="match status" value="1"/>
</dbReference>
<organism evidence="2 3">
    <name type="scientific">Thiospirillum jenense</name>
    <dbReference type="NCBI Taxonomy" id="1653858"/>
    <lineage>
        <taxon>Bacteria</taxon>
        <taxon>Pseudomonadati</taxon>
        <taxon>Pseudomonadota</taxon>
        <taxon>Gammaproteobacteria</taxon>
        <taxon>Chromatiales</taxon>
        <taxon>Chromatiaceae</taxon>
        <taxon>Thiospirillum</taxon>
    </lineage>
</organism>
<dbReference type="InterPro" id="IPR001296">
    <property type="entry name" value="Glyco_trans_1"/>
</dbReference>
<dbReference type="AlphaFoldDB" id="A0A839H7T4"/>
<evidence type="ECO:0000259" key="1">
    <source>
        <dbReference type="Pfam" id="PF00534"/>
    </source>
</evidence>
<keyword evidence="2" id="KW-0808">Transferase</keyword>
<accession>A0A839H7T4</accession>
<sequence>MNTTRLALFAATSGHSGVDRVLINLVTQFDAWGIETDLLTIANHGPAYPFDELNHARHIALNTRHVTSALPGLIRYMRRERPAALLTDKDRVNRLAIIANQVTGQSTRVVVRIGTVVSTNLAARNWLDRQVQRLSMQLLYSHAHAVIVPAIGVANDLAQFAQLSPAHIQVVRSPIITPRLFTLAAAELTHPWLIDPTAPPVILGVGELSERKDFATLIRAVAKVRQQRMCRLMILGRGRRADQLRCLAATLGISDDFALLGFQANPYPFMRQARLFVLSSRWEGLPVALVEALATHTPAIATACPGGGAAEVLENSNCGALVPVGDLDALATAIAIWLDRQPSAADFEATLAPYQINQSARAYLQVLGMTLP</sequence>
<protein>
    <submittedName>
        <fullName evidence="2">Glycosyltransferase</fullName>
    </submittedName>
</protein>
<gene>
    <name evidence="2" type="ORF">HUK38_03035</name>
</gene>
<dbReference type="EMBL" id="JABVCQ010000005">
    <property type="protein sequence ID" value="MBB1125204.1"/>
    <property type="molecule type" value="Genomic_DNA"/>
</dbReference>
<keyword evidence="3" id="KW-1185">Reference proteome</keyword>
<dbReference type="GO" id="GO:0016757">
    <property type="term" value="F:glycosyltransferase activity"/>
    <property type="evidence" value="ECO:0007669"/>
    <property type="project" value="InterPro"/>
</dbReference>
<reference evidence="2 3" key="1">
    <citation type="journal article" date="2020" name="Arch. Microbiol.">
        <title>The genome sequence of the giant phototrophic gammaproteobacterium Thiospirillum jenense gives insight into its physiological properties and phylogenetic relationships.</title>
        <authorList>
            <person name="Imhoff J.F."/>
            <person name="Meyer T.E."/>
            <person name="Kyndt J.A."/>
        </authorList>
    </citation>
    <scope>NUCLEOTIDE SEQUENCE [LARGE SCALE GENOMIC DNA]</scope>
    <source>
        <strain evidence="2 3">DSM 216</strain>
    </source>
</reference>
<feature type="domain" description="Glycosyl transferase family 1" evidence="1">
    <location>
        <begin position="197"/>
        <end position="347"/>
    </location>
</feature>
<comment type="caution">
    <text evidence="2">The sequence shown here is derived from an EMBL/GenBank/DDBJ whole genome shotgun (WGS) entry which is preliminary data.</text>
</comment>
<name>A0A839H7T4_9GAMM</name>
<evidence type="ECO:0000313" key="2">
    <source>
        <dbReference type="EMBL" id="MBB1125204.1"/>
    </source>
</evidence>
<proteinExistence type="predicted"/>
<dbReference type="PANTHER" id="PTHR12526">
    <property type="entry name" value="GLYCOSYLTRANSFERASE"/>
    <property type="match status" value="1"/>
</dbReference>
<dbReference type="GO" id="GO:1901135">
    <property type="term" value="P:carbohydrate derivative metabolic process"/>
    <property type="evidence" value="ECO:0007669"/>
    <property type="project" value="UniProtKB-ARBA"/>
</dbReference>
<dbReference type="Pfam" id="PF00534">
    <property type="entry name" value="Glycos_transf_1"/>
    <property type="match status" value="1"/>
</dbReference>
<dbReference type="RefSeq" id="WP_182582386.1">
    <property type="nucleotide sequence ID" value="NZ_JABVCQ010000005.1"/>
</dbReference>
<dbReference type="Proteomes" id="UP000548632">
    <property type="component" value="Unassembled WGS sequence"/>
</dbReference>